<reference evidence="1 2" key="1">
    <citation type="journal article" date="2012" name="Int. J. Syst. Evol. Microbiol.">
        <title>Vibrio caribbeanicus sp. nov., isolated from the marine sponge Scleritoderma cyanea.</title>
        <authorList>
            <person name="Hoffmann M."/>
            <person name="Monday S.R."/>
            <person name="Allard M.W."/>
            <person name="Strain E.A."/>
            <person name="Whittaker P."/>
            <person name="Naum M."/>
            <person name="McCarthy P.J."/>
            <person name="Lopez J.V."/>
            <person name="Fischer M."/>
            <person name="Brown E.W."/>
        </authorList>
    </citation>
    <scope>NUCLEOTIDE SEQUENCE [LARGE SCALE GENOMIC DNA]</scope>
    <source>
        <strain evidence="2">CIP 102891 / ATCC 33934</strain>
    </source>
</reference>
<dbReference type="PATRIC" id="fig|675816.5.peg.1904"/>
<evidence type="ECO:0000313" key="1">
    <source>
        <dbReference type="EMBL" id="EGU50826.1"/>
    </source>
</evidence>
<accession>F9SSJ4</accession>
<dbReference type="AlphaFoldDB" id="F9SSJ4"/>
<dbReference type="EMBL" id="AFWH01000021">
    <property type="protein sequence ID" value="EGU50826.1"/>
    <property type="molecule type" value="Genomic_DNA"/>
</dbReference>
<name>F9SSJ4_VIBOR</name>
<protein>
    <submittedName>
        <fullName evidence="1">Uncharacterized protein</fullName>
    </submittedName>
</protein>
<proteinExistence type="predicted"/>
<sequence length="206" mass="23943">MKVLKMYSTSKGRHNVVREAESTYELFKSRYKEYFCGEWCRDYFSKALIRLFVNGRITSDEFKEFNQYGQKMSDLLDEMGAELPNVRPILLEIGKKSVDKETDLSNIKRFIVWHQKFKGIHRRMADLLILINDVENKLNGFNVQNGYSRNCTDAGIIPETLLTIEQVAFLVELGWFTKASIKYVYGISDNEMRKASAIARQRVATV</sequence>
<organism evidence="1 2">
    <name type="scientific">Vibrio orientalis CIP 102891 = ATCC 33934</name>
    <dbReference type="NCBI Taxonomy" id="675816"/>
    <lineage>
        <taxon>Bacteria</taxon>
        <taxon>Pseudomonadati</taxon>
        <taxon>Pseudomonadota</taxon>
        <taxon>Gammaproteobacteria</taxon>
        <taxon>Vibrionales</taxon>
        <taxon>Vibrionaceae</taxon>
        <taxon>Vibrio</taxon>
        <taxon>Vibrio oreintalis group</taxon>
    </lineage>
</organism>
<comment type="caution">
    <text evidence="1">The sequence shown here is derived from an EMBL/GenBank/DDBJ whole genome shotgun (WGS) entry which is preliminary data.</text>
</comment>
<gene>
    <name evidence="1" type="ORF">VIOR3934_00475</name>
</gene>
<dbReference type="Proteomes" id="UP000002817">
    <property type="component" value="Unassembled WGS sequence"/>
</dbReference>
<dbReference type="OrthoDB" id="9880941at2"/>
<evidence type="ECO:0000313" key="2">
    <source>
        <dbReference type="Proteomes" id="UP000002817"/>
    </source>
</evidence>
<dbReference type="RefSeq" id="WP_004417201.1">
    <property type="nucleotide sequence ID" value="NZ_ACZV01000004.1"/>
</dbReference>